<keyword evidence="4" id="KW-1185">Reference proteome</keyword>
<reference evidence="3" key="1">
    <citation type="submission" date="2020-10" db="EMBL/GenBank/DDBJ databases">
        <authorList>
            <person name="Han B."/>
            <person name="Lu T."/>
            <person name="Zhao Q."/>
            <person name="Huang X."/>
            <person name="Zhao Y."/>
        </authorList>
    </citation>
    <scope>NUCLEOTIDE SEQUENCE</scope>
</reference>
<dbReference type="GO" id="GO:0000976">
    <property type="term" value="F:transcription cis-regulatory region binding"/>
    <property type="evidence" value="ECO:0007669"/>
    <property type="project" value="TreeGrafter"/>
</dbReference>
<organism evidence="3 4">
    <name type="scientific">Miscanthus lutarioriparius</name>
    <dbReference type="NCBI Taxonomy" id="422564"/>
    <lineage>
        <taxon>Eukaryota</taxon>
        <taxon>Viridiplantae</taxon>
        <taxon>Streptophyta</taxon>
        <taxon>Embryophyta</taxon>
        <taxon>Tracheophyta</taxon>
        <taxon>Spermatophyta</taxon>
        <taxon>Magnoliopsida</taxon>
        <taxon>Liliopsida</taxon>
        <taxon>Poales</taxon>
        <taxon>Poaceae</taxon>
        <taxon>PACMAD clade</taxon>
        <taxon>Panicoideae</taxon>
        <taxon>Andropogonodae</taxon>
        <taxon>Andropogoneae</taxon>
        <taxon>Saccharinae</taxon>
        <taxon>Miscanthus</taxon>
    </lineage>
</organism>
<feature type="domain" description="B30.2/SPRY" evidence="2">
    <location>
        <begin position="169"/>
        <end position="279"/>
    </location>
</feature>
<sequence length="279" mass="29376">MCGTLAAARSPVPRKATTEEKRNPRPVTHTVPCQFEEALHFPRSPLGLNPNPILSNPLPIGSPSIAAAADPHPIDGPSIATACDAASVRCHPAPLLPATGASISNAFQNLSLHVTHASLGLATPVDGDGGSCSKPAPVPKNSKRDENNIWSRSTSRKPKNKKAAPPLPPAAQPWPGTAGAEECAPGQPMLLSRVFKSERIVLSADRLTTASSKGYRMVRATHGVAVGAWYFKVKVLHLGRTGHTHLGWATNMADIDMPVGCGAYGFGYRDTDGTKVHMS</sequence>
<name>A0A811SMD2_9POAL</name>
<dbReference type="InterPro" id="IPR037353">
    <property type="entry name" value="ASH2"/>
</dbReference>
<accession>A0A811SMD2</accession>
<dbReference type="PROSITE" id="PS50188">
    <property type="entry name" value="B302_SPRY"/>
    <property type="match status" value="1"/>
</dbReference>
<dbReference type="GO" id="GO:0048188">
    <property type="term" value="C:Set1C/COMPASS complex"/>
    <property type="evidence" value="ECO:0007669"/>
    <property type="project" value="InterPro"/>
</dbReference>
<feature type="region of interest" description="Disordered" evidence="1">
    <location>
        <begin position="123"/>
        <end position="183"/>
    </location>
</feature>
<evidence type="ECO:0000256" key="1">
    <source>
        <dbReference type="SAM" id="MobiDB-lite"/>
    </source>
</evidence>
<dbReference type="OrthoDB" id="10266026at2759"/>
<evidence type="ECO:0000259" key="2">
    <source>
        <dbReference type="PROSITE" id="PS50188"/>
    </source>
</evidence>
<evidence type="ECO:0000313" key="3">
    <source>
        <dbReference type="EMBL" id="CAD6342395.1"/>
    </source>
</evidence>
<dbReference type="PANTHER" id="PTHR10598:SF0">
    <property type="entry name" value="SET1_ASH2 HISTONE METHYLTRANSFERASE COMPLEX SUBUNIT ASH2"/>
    <property type="match status" value="1"/>
</dbReference>
<dbReference type="InterPro" id="IPR013320">
    <property type="entry name" value="ConA-like_dom_sf"/>
</dbReference>
<dbReference type="CDD" id="cd12872">
    <property type="entry name" value="SPRY_Ash2"/>
    <property type="match status" value="1"/>
</dbReference>
<evidence type="ECO:0000313" key="4">
    <source>
        <dbReference type="Proteomes" id="UP000604825"/>
    </source>
</evidence>
<comment type="caution">
    <text evidence="3">The sequence shown here is derived from an EMBL/GenBank/DDBJ whole genome shotgun (WGS) entry which is preliminary data.</text>
</comment>
<feature type="region of interest" description="Disordered" evidence="1">
    <location>
        <begin position="1"/>
        <end position="28"/>
    </location>
</feature>
<dbReference type="InterPro" id="IPR001870">
    <property type="entry name" value="B30.2/SPRY"/>
</dbReference>
<dbReference type="Proteomes" id="UP000604825">
    <property type="component" value="Unassembled WGS sequence"/>
</dbReference>
<protein>
    <recommendedName>
        <fullName evidence="2">B30.2/SPRY domain-containing protein</fullName>
    </recommendedName>
</protein>
<proteinExistence type="predicted"/>
<dbReference type="Gene3D" id="2.60.120.920">
    <property type="match status" value="1"/>
</dbReference>
<dbReference type="EMBL" id="CAJGYO010000483">
    <property type="protein sequence ID" value="CAD6342395.1"/>
    <property type="molecule type" value="Genomic_DNA"/>
</dbReference>
<dbReference type="AlphaFoldDB" id="A0A811SMD2"/>
<gene>
    <name evidence="3" type="ORF">NCGR_LOCUS66493</name>
</gene>
<dbReference type="PANTHER" id="PTHR10598">
    <property type="entry name" value="SET1/ASH2 HISTONE METHYLTRANSFERASE COMPLEX SUBUNIT ASH2"/>
    <property type="match status" value="1"/>
</dbReference>
<dbReference type="InterPro" id="IPR043136">
    <property type="entry name" value="B30.2/SPRY_sf"/>
</dbReference>
<dbReference type="SUPFAM" id="SSF49899">
    <property type="entry name" value="Concanavalin A-like lectins/glucanases"/>
    <property type="match status" value="1"/>
</dbReference>